<accession>A0A9P1D937</accession>
<dbReference type="InterPro" id="IPR011701">
    <property type="entry name" value="MFS"/>
</dbReference>
<dbReference type="SUPFAM" id="SSF103473">
    <property type="entry name" value="MFS general substrate transporter"/>
    <property type="match status" value="1"/>
</dbReference>
<evidence type="ECO:0000313" key="4">
    <source>
        <dbReference type="EMBL" id="CAL4792100.1"/>
    </source>
</evidence>
<dbReference type="AlphaFoldDB" id="A0A9P1D937"/>
<keyword evidence="1" id="KW-1133">Transmembrane helix</keyword>
<evidence type="ECO:0000256" key="1">
    <source>
        <dbReference type="SAM" id="Phobius"/>
    </source>
</evidence>
<name>A0A9P1D937_9DINO</name>
<evidence type="ECO:0000313" key="2">
    <source>
        <dbReference type="EMBL" id="CAI4004788.1"/>
    </source>
</evidence>
<dbReference type="Gene3D" id="1.20.1250.20">
    <property type="entry name" value="MFS general substrate transporter like domains"/>
    <property type="match status" value="1"/>
</dbReference>
<sequence length="300" mass="31805">GLLWPSQGYVLTHYAPQHLLNWYMSMFSLSFFASAFLGPAVVAPVIDFAGPHSIAVPLTLLTLAILGVLLLCCLPASDQAHTSVSAASSLSLKLLSEAPARRLGVLSFAEGWCLNAYVPAVLPIMASRWTSTSSSEHEHFQLTLLLNGLGHIFASLVYAPMADRFGRRWMLVFQAAMAVVALMLAELDLSLDKAVLDLSAAFFLGFSTILARTNNNAICGNLYRERAGCAFALLATLRGLGSIAGVLVMPSISGSWSRELVAASLGCLCAASLCAAVHMPLFVTSEAAGNLEDLEPCAEA</sequence>
<keyword evidence="5" id="KW-1185">Reference proteome</keyword>
<feature type="transmembrane region" description="Helical" evidence="1">
    <location>
        <begin position="139"/>
        <end position="159"/>
    </location>
</feature>
<gene>
    <name evidence="2" type="ORF">C1SCF055_LOCUS30559</name>
</gene>
<protein>
    <submittedName>
        <fullName evidence="4">Methionyl-tRNA formyltransferase</fullName>
    </submittedName>
</protein>
<feature type="transmembrane region" description="Helical" evidence="1">
    <location>
        <begin position="260"/>
        <end position="283"/>
    </location>
</feature>
<dbReference type="Pfam" id="PF07690">
    <property type="entry name" value="MFS_1"/>
    <property type="match status" value="1"/>
</dbReference>
<organism evidence="2">
    <name type="scientific">Cladocopium goreaui</name>
    <dbReference type="NCBI Taxonomy" id="2562237"/>
    <lineage>
        <taxon>Eukaryota</taxon>
        <taxon>Sar</taxon>
        <taxon>Alveolata</taxon>
        <taxon>Dinophyceae</taxon>
        <taxon>Suessiales</taxon>
        <taxon>Symbiodiniaceae</taxon>
        <taxon>Cladocopium</taxon>
    </lineage>
</organism>
<dbReference type="InterPro" id="IPR036259">
    <property type="entry name" value="MFS_trans_sf"/>
</dbReference>
<dbReference type="EMBL" id="CAMXCT030003495">
    <property type="protein sequence ID" value="CAL4792100.1"/>
    <property type="molecule type" value="Genomic_DNA"/>
</dbReference>
<evidence type="ECO:0000313" key="5">
    <source>
        <dbReference type="Proteomes" id="UP001152797"/>
    </source>
</evidence>
<proteinExistence type="predicted"/>
<reference evidence="2" key="1">
    <citation type="submission" date="2022-10" db="EMBL/GenBank/DDBJ databases">
        <authorList>
            <person name="Chen Y."/>
            <person name="Dougan E. K."/>
            <person name="Chan C."/>
            <person name="Rhodes N."/>
            <person name="Thang M."/>
        </authorList>
    </citation>
    <scope>NUCLEOTIDE SEQUENCE</scope>
</reference>
<reference evidence="3" key="2">
    <citation type="submission" date="2024-04" db="EMBL/GenBank/DDBJ databases">
        <authorList>
            <person name="Chen Y."/>
            <person name="Shah S."/>
            <person name="Dougan E. K."/>
            <person name="Thang M."/>
            <person name="Chan C."/>
        </authorList>
    </citation>
    <scope>NUCLEOTIDE SEQUENCE [LARGE SCALE GENOMIC DNA]</scope>
</reference>
<dbReference type="EMBL" id="CAMXCT010003495">
    <property type="protein sequence ID" value="CAI4004788.1"/>
    <property type="molecule type" value="Genomic_DNA"/>
</dbReference>
<dbReference type="GO" id="GO:0022857">
    <property type="term" value="F:transmembrane transporter activity"/>
    <property type="evidence" value="ECO:0007669"/>
    <property type="project" value="InterPro"/>
</dbReference>
<feature type="transmembrane region" description="Helical" evidence="1">
    <location>
        <begin position="54"/>
        <end position="77"/>
    </location>
</feature>
<comment type="caution">
    <text evidence="2">The sequence shown here is derived from an EMBL/GenBank/DDBJ whole genome shotgun (WGS) entry which is preliminary data.</text>
</comment>
<keyword evidence="1" id="KW-0472">Membrane</keyword>
<feature type="transmembrane region" description="Helical" evidence="1">
    <location>
        <begin position="227"/>
        <end position="248"/>
    </location>
</feature>
<feature type="transmembrane region" description="Helical" evidence="1">
    <location>
        <begin position="195"/>
        <end position="215"/>
    </location>
</feature>
<feature type="transmembrane region" description="Helical" evidence="1">
    <location>
        <begin position="20"/>
        <end position="42"/>
    </location>
</feature>
<dbReference type="Proteomes" id="UP001152797">
    <property type="component" value="Unassembled WGS sequence"/>
</dbReference>
<feature type="transmembrane region" description="Helical" evidence="1">
    <location>
        <begin position="171"/>
        <end position="189"/>
    </location>
</feature>
<dbReference type="EMBL" id="CAMXCT020003495">
    <property type="protein sequence ID" value="CAL1158163.1"/>
    <property type="molecule type" value="Genomic_DNA"/>
</dbReference>
<feature type="non-terminal residue" evidence="2">
    <location>
        <position position="1"/>
    </location>
</feature>
<evidence type="ECO:0000313" key="3">
    <source>
        <dbReference type="EMBL" id="CAL1158163.1"/>
    </source>
</evidence>
<keyword evidence="1" id="KW-0812">Transmembrane</keyword>